<name>A0ABV0XJK6_9TELE</name>
<comment type="caution">
    <text evidence="1">The sequence shown here is derived from an EMBL/GenBank/DDBJ whole genome shotgun (WGS) entry which is preliminary data.</text>
</comment>
<dbReference type="Proteomes" id="UP001469553">
    <property type="component" value="Unassembled WGS sequence"/>
</dbReference>
<proteinExistence type="predicted"/>
<dbReference type="InterPro" id="IPR036238">
    <property type="entry name" value="Transglutaminase_C_sf"/>
</dbReference>
<keyword evidence="2" id="KW-1185">Reference proteome</keyword>
<dbReference type="InterPro" id="IPR013783">
    <property type="entry name" value="Ig-like_fold"/>
</dbReference>
<dbReference type="Gene3D" id="2.60.40.10">
    <property type="entry name" value="Immunoglobulins"/>
    <property type="match status" value="1"/>
</dbReference>
<dbReference type="SUPFAM" id="SSF49309">
    <property type="entry name" value="Transglutaminase, two C-terminal domains"/>
    <property type="match status" value="1"/>
</dbReference>
<sequence length="115" mass="12605">MDEFTDFTGSKVERSVFRYALAKLENKSGGEHLGPMGSPQLLINFEKESTPVNGHDVNLKLVLSSDSSTAMMLSFNISVQAMMYTGTPAGNIQNQVIKKELLPGKDLTIPIQVPY</sequence>
<protein>
    <submittedName>
        <fullName evidence="1">Uncharacterized protein</fullName>
    </submittedName>
</protein>
<evidence type="ECO:0000313" key="2">
    <source>
        <dbReference type="Proteomes" id="UP001469553"/>
    </source>
</evidence>
<accession>A0ABV0XJK6</accession>
<dbReference type="EMBL" id="JAHRIP010004239">
    <property type="protein sequence ID" value="MEQ2281640.1"/>
    <property type="molecule type" value="Genomic_DNA"/>
</dbReference>
<organism evidence="1 2">
    <name type="scientific">Ameca splendens</name>
    <dbReference type="NCBI Taxonomy" id="208324"/>
    <lineage>
        <taxon>Eukaryota</taxon>
        <taxon>Metazoa</taxon>
        <taxon>Chordata</taxon>
        <taxon>Craniata</taxon>
        <taxon>Vertebrata</taxon>
        <taxon>Euteleostomi</taxon>
        <taxon>Actinopterygii</taxon>
        <taxon>Neopterygii</taxon>
        <taxon>Teleostei</taxon>
        <taxon>Neoteleostei</taxon>
        <taxon>Acanthomorphata</taxon>
        <taxon>Ovalentaria</taxon>
        <taxon>Atherinomorphae</taxon>
        <taxon>Cyprinodontiformes</taxon>
        <taxon>Goodeidae</taxon>
        <taxon>Ameca</taxon>
    </lineage>
</organism>
<gene>
    <name evidence="1" type="ORF">AMECASPLE_032530</name>
</gene>
<reference evidence="1 2" key="1">
    <citation type="submission" date="2021-06" db="EMBL/GenBank/DDBJ databases">
        <authorList>
            <person name="Palmer J.M."/>
        </authorList>
    </citation>
    <scope>NUCLEOTIDE SEQUENCE [LARGE SCALE GENOMIC DNA]</scope>
    <source>
        <strain evidence="1 2">AS_MEX2019</strain>
        <tissue evidence="1">Muscle</tissue>
    </source>
</reference>
<evidence type="ECO:0000313" key="1">
    <source>
        <dbReference type="EMBL" id="MEQ2281640.1"/>
    </source>
</evidence>